<proteinExistence type="predicted"/>
<accession>A0A0F5I5G7</accession>
<evidence type="ECO:0000313" key="2">
    <source>
        <dbReference type="EMBL" id="KKB40776.1"/>
    </source>
</evidence>
<dbReference type="RefSeq" id="WP_040037181.1">
    <property type="nucleotide sequence ID" value="NZ_JWIQ02000034.1"/>
</dbReference>
<dbReference type="Proteomes" id="UP000031563">
    <property type="component" value="Unassembled WGS sequence"/>
</dbReference>
<organism evidence="2 3">
    <name type="scientific">Bacillus thermotolerans</name>
    <name type="common">Quasibacillus thermotolerans</name>
    <dbReference type="NCBI Taxonomy" id="1221996"/>
    <lineage>
        <taxon>Bacteria</taxon>
        <taxon>Bacillati</taxon>
        <taxon>Bacillota</taxon>
        <taxon>Bacilli</taxon>
        <taxon>Bacillales</taxon>
        <taxon>Bacillaceae</taxon>
        <taxon>Bacillus</taxon>
    </lineage>
</organism>
<protein>
    <submittedName>
        <fullName evidence="2">Uncharacterized protein</fullName>
    </submittedName>
</protein>
<keyword evidence="1" id="KW-1133">Transmembrane helix</keyword>
<keyword evidence="1" id="KW-0812">Transmembrane</keyword>
<sequence>MLKTVLIGIVSFICVSTLLANIGYSFNIQWLKPYFYEETEAGFRTGGSMAAMAGGLAVSFLFTHYSYRKQPKSFHHKK</sequence>
<reference evidence="2" key="1">
    <citation type="submission" date="2015-02" db="EMBL/GenBank/DDBJ databases">
        <title>Genome Assembly of Bacillaceae bacterium MTCC 8252.</title>
        <authorList>
            <person name="Verma A."/>
            <person name="Khatri I."/>
            <person name="Mual P."/>
            <person name="Subramanian S."/>
            <person name="Krishnamurthi S."/>
        </authorList>
    </citation>
    <scope>NUCLEOTIDE SEQUENCE [LARGE SCALE GENOMIC DNA]</scope>
    <source>
        <strain evidence="2">MTCC 8252</strain>
    </source>
</reference>
<dbReference type="AlphaFoldDB" id="A0A0F5I5G7"/>
<dbReference type="OrthoDB" id="2887201at2"/>
<name>A0A0F5I5G7_BACTR</name>
<evidence type="ECO:0000313" key="3">
    <source>
        <dbReference type="Proteomes" id="UP000031563"/>
    </source>
</evidence>
<evidence type="ECO:0000256" key="1">
    <source>
        <dbReference type="SAM" id="Phobius"/>
    </source>
</evidence>
<keyword evidence="1" id="KW-0472">Membrane</keyword>
<dbReference type="EMBL" id="JWIR02000027">
    <property type="protein sequence ID" value="KKB40776.1"/>
    <property type="molecule type" value="Genomic_DNA"/>
</dbReference>
<feature type="transmembrane region" description="Helical" evidence="1">
    <location>
        <begin position="49"/>
        <end position="67"/>
    </location>
</feature>
<gene>
    <name evidence="2" type="ORF">QY95_01350</name>
</gene>
<keyword evidence="3" id="KW-1185">Reference proteome</keyword>
<comment type="caution">
    <text evidence="2">The sequence shown here is derived from an EMBL/GenBank/DDBJ whole genome shotgun (WGS) entry which is preliminary data.</text>
</comment>